<dbReference type="Proteomes" id="UP000076661">
    <property type="component" value="Unassembled WGS sequence"/>
</dbReference>
<dbReference type="CDD" id="cd02440">
    <property type="entry name" value="AdoMet_MTases"/>
    <property type="match status" value="1"/>
</dbReference>
<accession>A0A167P763</accession>
<reference evidence="2 3" key="1">
    <citation type="submission" date="2013-07" db="EMBL/GenBank/DDBJ databases">
        <title>Comparative Genomic and Metabolomic Analysis of Twelve Strains of Pseudoalteromonas luteoviolacea.</title>
        <authorList>
            <person name="Vynne N.G."/>
            <person name="Mansson M."/>
            <person name="Gram L."/>
        </authorList>
    </citation>
    <scope>NUCLEOTIDE SEQUENCE [LARGE SCALE GENOMIC DNA]</scope>
    <source>
        <strain evidence="2 3">S4060-1</strain>
    </source>
</reference>
<dbReference type="Gene3D" id="3.40.50.150">
    <property type="entry name" value="Vaccinia Virus protein VP39"/>
    <property type="match status" value="1"/>
</dbReference>
<dbReference type="SUPFAM" id="SSF53335">
    <property type="entry name" value="S-adenosyl-L-methionine-dependent methyltransferases"/>
    <property type="match status" value="1"/>
</dbReference>
<name>A0A167P763_9GAMM</name>
<feature type="domain" description="Methyltransferase type 12" evidence="1">
    <location>
        <begin position="45"/>
        <end position="142"/>
    </location>
</feature>
<dbReference type="InterPro" id="IPR013217">
    <property type="entry name" value="Methyltransf_12"/>
</dbReference>
<organism evidence="2 3">
    <name type="scientific">Pseudoalteromonas luteoviolacea S4060-1</name>
    <dbReference type="NCBI Taxonomy" id="1365257"/>
    <lineage>
        <taxon>Bacteria</taxon>
        <taxon>Pseudomonadati</taxon>
        <taxon>Pseudomonadota</taxon>
        <taxon>Gammaproteobacteria</taxon>
        <taxon>Alteromonadales</taxon>
        <taxon>Pseudoalteromonadaceae</taxon>
        <taxon>Pseudoalteromonas</taxon>
    </lineage>
</organism>
<dbReference type="AlphaFoldDB" id="A0A167P763"/>
<dbReference type="InterPro" id="IPR029063">
    <property type="entry name" value="SAM-dependent_MTases_sf"/>
</dbReference>
<dbReference type="EMBL" id="AUXX01000004">
    <property type="protein sequence ID" value="KZN69633.1"/>
    <property type="molecule type" value="Genomic_DNA"/>
</dbReference>
<evidence type="ECO:0000313" key="2">
    <source>
        <dbReference type="EMBL" id="KZN69633.1"/>
    </source>
</evidence>
<dbReference type="PANTHER" id="PTHR43861">
    <property type="entry name" value="TRANS-ACONITATE 2-METHYLTRANSFERASE-RELATED"/>
    <property type="match status" value="1"/>
</dbReference>
<dbReference type="Pfam" id="PF08242">
    <property type="entry name" value="Methyltransf_12"/>
    <property type="match status" value="1"/>
</dbReference>
<comment type="caution">
    <text evidence="2">The sequence shown here is derived from an EMBL/GenBank/DDBJ whole genome shotgun (WGS) entry which is preliminary data.</text>
</comment>
<evidence type="ECO:0000313" key="3">
    <source>
        <dbReference type="Proteomes" id="UP000076661"/>
    </source>
</evidence>
<sequence>MPTFTGEEALNYDQRIGKLVPGYALLHQITAAQLRVTLGQDATILVVGAGTGREIVELAEQNQGWHFIAQDVSADMLDIADQNFTNLGIRDRVTIHHGKLTDNAFQADAALCLLVMHFVQDNGDKNDLLMQISHNLKPEGRLFLADLMLPATNFEREAQFQFCHNVLGLTDQGVEKMRRNFVEEFYPISLESLTSLLEKAGFSTPMVYFKALGFSAINTYKRN</sequence>
<proteinExistence type="predicted"/>
<protein>
    <recommendedName>
        <fullName evidence="1">Methyltransferase type 12 domain-containing protein</fullName>
    </recommendedName>
</protein>
<dbReference type="RefSeq" id="WP_063379888.1">
    <property type="nucleotide sequence ID" value="NZ_AUXX01000004.1"/>
</dbReference>
<dbReference type="PATRIC" id="fig|1365257.3.peg.553"/>
<evidence type="ECO:0000259" key="1">
    <source>
        <dbReference type="Pfam" id="PF08242"/>
    </source>
</evidence>
<gene>
    <name evidence="2" type="ORF">N478_10815</name>
</gene>